<dbReference type="AlphaFoldDB" id="A0A679H9C1"/>
<dbReference type="InterPro" id="IPR017850">
    <property type="entry name" value="Alkaline_phosphatase_core_sf"/>
</dbReference>
<evidence type="ECO:0000313" key="3">
    <source>
        <dbReference type="Proteomes" id="UP000500882"/>
    </source>
</evidence>
<dbReference type="SUPFAM" id="SSF49899">
    <property type="entry name" value="Concanavalin A-like lectins/glucanases"/>
    <property type="match status" value="1"/>
</dbReference>
<organism evidence="1 3">
    <name type="scientific">Bacteroides thetaiotaomicron</name>
    <dbReference type="NCBI Taxonomy" id="818"/>
    <lineage>
        <taxon>Bacteria</taxon>
        <taxon>Pseudomonadati</taxon>
        <taxon>Bacteroidota</taxon>
        <taxon>Bacteroidia</taxon>
        <taxon>Bacteroidales</taxon>
        <taxon>Bacteroidaceae</taxon>
        <taxon>Bacteroides</taxon>
    </lineage>
</organism>
<dbReference type="RefSeq" id="WP_225651369.1">
    <property type="nucleotide sequence ID" value="NZ_AP022660.1"/>
</dbReference>
<evidence type="ECO:0000313" key="2">
    <source>
        <dbReference type="EMBL" id="UYU73404.1"/>
    </source>
</evidence>
<dbReference type="InterPro" id="IPR013320">
    <property type="entry name" value="ConA-like_dom_sf"/>
</dbReference>
<evidence type="ECO:0000313" key="1">
    <source>
        <dbReference type="EMBL" id="BCA49590.1"/>
    </source>
</evidence>
<reference evidence="2" key="2">
    <citation type="submission" date="2021-06" db="EMBL/GenBank/DDBJ databases">
        <title>Interrogation of the integrated mobile genetic elements in gut-associated Bacteroides with a consensus prediction approach.</title>
        <authorList>
            <person name="Campbell D.E."/>
            <person name="Leigh J.R."/>
            <person name="Kim T."/>
            <person name="England W."/>
            <person name="Whitaker R.J."/>
            <person name="Degnan P.H."/>
        </authorList>
    </citation>
    <scope>NUCLEOTIDE SEQUENCE</scope>
    <source>
        <strain evidence="2">VPI-BTDOT2</strain>
    </source>
</reference>
<dbReference type="Gene3D" id="3.40.720.10">
    <property type="entry name" value="Alkaline Phosphatase, subunit A"/>
    <property type="match status" value="1"/>
</dbReference>
<protein>
    <recommendedName>
        <fullName evidence="4">Concanavalin A-like lectin/glucanases superfamily protein</fullName>
    </recommendedName>
</protein>
<dbReference type="Proteomes" id="UP001156216">
    <property type="component" value="Chromosome"/>
</dbReference>
<evidence type="ECO:0008006" key="4">
    <source>
        <dbReference type="Google" id="ProtNLM"/>
    </source>
</evidence>
<name>A0A679H9C1_BACT4</name>
<dbReference type="Proteomes" id="UP000500882">
    <property type="component" value="Chromosome"/>
</dbReference>
<dbReference type="GO" id="GO:0004553">
    <property type="term" value="F:hydrolase activity, hydrolyzing O-glycosyl compounds"/>
    <property type="evidence" value="ECO:0007669"/>
    <property type="project" value="UniProtKB-ARBA"/>
</dbReference>
<gene>
    <name evidence="1" type="ORF">BatF92_15320</name>
    <name evidence="2" type="ORF">KQP59_09930</name>
</gene>
<dbReference type="GO" id="GO:0005975">
    <property type="term" value="P:carbohydrate metabolic process"/>
    <property type="evidence" value="ECO:0007669"/>
    <property type="project" value="UniProtKB-ARBA"/>
</dbReference>
<accession>A0A679H9C1</accession>
<dbReference type="Gene3D" id="2.60.120.200">
    <property type="match status" value="1"/>
</dbReference>
<dbReference type="PROSITE" id="PS51257">
    <property type="entry name" value="PROKAR_LIPOPROTEIN"/>
    <property type="match status" value="1"/>
</dbReference>
<sequence length="609" mass="68970">MEKLIKNIMLCLFAVFAFSCNEEMERLLTDDYPESGTEYTTGHVLMVVIDGASGIAVNEAYNTRKAPVIRSMTDKSLFTFYGLADNEEGVSKERGWANLLTGTTKNGLDVNQGIDELETPSFLQRLKEADENLKVSFYSSDTEFFGAFGSVADTKRKTSADSETADALIAEINGETISDIVVAQFGGVQQIGEQHGFWSNETTPTSEVIDAIYNVDAFIGKIMKVLEARPRYVQENWLVVITSSYGGVYEGNVTPASLYDDPRLNSFMMLYNSRFASKLLQRPGSDELQYKFYSPYFVGPGQKATTNAVMTGNTEFFNMGKRWSSNPDEEVDKSGYTIQFKMFDKHGDPWGNRNIISKRYQKAGTGWQLMFSNNTQVEFAANFKEGSSVFRLPSTRRDGSWHSYTLVIKEVDDTQKGDSILFYLDGKYQMGCKIDGSKDMWTDAPLAIGHTFSPDRPNQANLYINDLQFYNVALPADIIAEYHCTTKLDLLGELYPYWNNLVGYYPNDREDDIGLSYLEDYSKYTSKDKRLYFNKPVGTFAPTDDYVTRRQESIVTDKVCPLIDDSYYKTVLNTVDLSYQIFQWFGEPVDSSWNFDGEGWALDYVSLNN</sequence>
<dbReference type="EMBL" id="CP083681">
    <property type="protein sequence ID" value="UYU73404.1"/>
    <property type="molecule type" value="Genomic_DNA"/>
</dbReference>
<reference evidence="1 3" key="1">
    <citation type="submission" date="2020-02" db="EMBL/GenBank/DDBJ databases">
        <title>Whole-genome sequencing and comparative analysis of the genomes of Bacteroides thetaiotaomicron and Escherichia coli isolated from a healthy resident in Vietnam.</title>
        <authorList>
            <person name="Mohsin M."/>
            <person name="Tanaka K."/>
            <person name="Kawahara R."/>
            <person name="Kondo S."/>
            <person name="Noguchi H."/>
            <person name="Motooka D."/>
            <person name="Nakamura S."/>
            <person name="Khong D.T."/>
            <person name="Nguyen T.N."/>
            <person name="Tran H.T."/>
            <person name="Yamamoto Y."/>
        </authorList>
    </citation>
    <scope>NUCLEOTIDE SEQUENCE [LARGE SCALE GENOMIC DNA]</scope>
    <source>
        <strain evidence="1 3">F9-2</strain>
    </source>
</reference>
<dbReference type="SUPFAM" id="SSF53649">
    <property type="entry name" value="Alkaline phosphatase-like"/>
    <property type="match status" value="1"/>
</dbReference>
<dbReference type="Pfam" id="PF13385">
    <property type="entry name" value="Laminin_G_3"/>
    <property type="match status" value="1"/>
</dbReference>
<dbReference type="EMBL" id="AP022660">
    <property type="protein sequence ID" value="BCA49590.1"/>
    <property type="molecule type" value="Genomic_DNA"/>
</dbReference>
<proteinExistence type="predicted"/>